<dbReference type="EMBL" id="QKYT01000274">
    <property type="protein sequence ID" value="RIA88234.1"/>
    <property type="molecule type" value="Genomic_DNA"/>
</dbReference>
<keyword evidence="3" id="KW-0560">Oxidoreductase</keyword>
<dbReference type="GO" id="GO:0051213">
    <property type="term" value="F:dioxygenase activity"/>
    <property type="evidence" value="ECO:0007669"/>
    <property type="project" value="UniProtKB-KW"/>
</dbReference>
<dbReference type="GO" id="GO:0018580">
    <property type="term" value="F:nitronate monooxygenase activity"/>
    <property type="evidence" value="ECO:0007669"/>
    <property type="project" value="InterPro"/>
</dbReference>
<accession>A0A397SZK9</accession>
<reference evidence="4 5" key="1">
    <citation type="submission" date="2018-06" db="EMBL/GenBank/DDBJ databases">
        <title>Comparative genomics reveals the genomic features of Rhizophagus irregularis, R. cerebriforme, R. diaphanum and Gigaspora rosea, and their symbiotic lifestyle signature.</title>
        <authorList>
            <person name="Morin E."/>
            <person name="San Clemente H."/>
            <person name="Chen E.C.H."/>
            <person name="De La Providencia I."/>
            <person name="Hainaut M."/>
            <person name="Kuo A."/>
            <person name="Kohler A."/>
            <person name="Murat C."/>
            <person name="Tang N."/>
            <person name="Roy S."/>
            <person name="Loubradou J."/>
            <person name="Henrissat B."/>
            <person name="Grigoriev I.V."/>
            <person name="Corradi N."/>
            <person name="Roux C."/>
            <person name="Martin F.M."/>
        </authorList>
    </citation>
    <scope>NUCLEOTIDE SEQUENCE [LARGE SCALE GENOMIC DNA]</scope>
    <source>
        <strain evidence="4 5">DAOM 227022</strain>
    </source>
</reference>
<evidence type="ECO:0000256" key="3">
    <source>
        <dbReference type="ARBA" id="ARBA00023002"/>
    </source>
</evidence>
<dbReference type="CDD" id="cd04730">
    <property type="entry name" value="NPD_like"/>
    <property type="match status" value="1"/>
</dbReference>
<dbReference type="Proteomes" id="UP000265703">
    <property type="component" value="Unassembled WGS sequence"/>
</dbReference>
<dbReference type="AlphaFoldDB" id="A0A397SZK9"/>
<evidence type="ECO:0000313" key="5">
    <source>
        <dbReference type="Proteomes" id="UP000265703"/>
    </source>
</evidence>
<protein>
    <submittedName>
        <fullName evidence="4">2-nitropropane dioxygenase</fullName>
    </submittedName>
</protein>
<name>A0A397SZK9_9GLOM</name>
<dbReference type="InterPro" id="IPR013785">
    <property type="entry name" value="Aldolase_TIM"/>
</dbReference>
<sequence length="377" mass="41330">MSLYSFNTGFIELFKEYGIKYPIVKAPMARIDDTKLVSEVYLAGGLSFLSTGYKSYEDLENDLKSIHELLKSHINPTNGLLPIGIAFMTFALDSEFSSSPSSSNTLLHLTLSYKPLAIWFSFGDFSKYVPIVHSLSPHTKIFAQVQTIEQAVHAYQNNADVIVVQGNESGGHGLVNGASTLTLVPEAIDTLNQIYSSKDENLKKPIILAAGGIIDGRGLASILLLGGDGVVMGTRFIVCKESAAHPDAKKIIINTSDGGRNTVRTQIFDKLRDKNGWPSQWDGRAIKNKTVEENEKFDDDDEKVGEKKKVYKEAILGKDYSRAVIYAGAGIGLIHSESSTKEILENTAKVAIETIERAYNTVIPKANIQKSKNYSSN</sequence>
<dbReference type="PANTHER" id="PTHR32332:SF31">
    <property type="entry name" value="2-NITROPROPANE DIOXYGENASE FAMILY, PUTATIVE (AFU_ORTHOLOGUE AFUA_2G09850)-RELATED"/>
    <property type="match status" value="1"/>
</dbReference>
<dbReference type="SUPFAM" id="SSF51412">
    <property type="entry name" value="Inosine monophosphate dehydrogenase (IMPDH)"/>
    <property type="match status" value="1"/>
</dbReference>
<evidence type="ECO:0000256" key="1">
    <source>
        <dbReference type="ARBA" id="ARBA00022630"/>
    </source>
</evidence>
<dbReference type="Gene3D" id="3.20.20.70">
    <property type="entry name" value="Aldolase class I"/>
    <property type="match status" value="1"/>
</dbReference>
<dbReference type="Pfam" id="PF03060">
    <property type="entry name" value="NMO"/>
    <property type="match status" value="1"/>
</dbReference>
<keyword evidence="2" id="KW-0288">FMN</keyword>
<dbReference type="PANTHER" id="PTHR32332">
    <property type="entry name" value="2-NITROPROPANE DIOXYGENASE"/>
    <property type="match status" value="1"/>
</dbReference>
<dbReference type="STRING" id="658196.A0A397SZK9"/>
<keyword evidence="4" id="KW-0223">Dioxygenase</keyword>
<dbReference type="InterPro" id="IPR004136">
    <property type="entry name" value="NMO"/>
</dbReference>
<organism evidence="4 5">
    <name type="scientific">Glomus cerebriforme</name>
    <dbReference type="NCBI Taxonomy" id="658196"/>
    <lineage>
        <taxon>Eukaryota</taxon>
        <taxon>Fungi</taxon>
        <taxon>Fungi incertae sedis</taxon>
        <taxon>Mucoromycota</taxon>
        <taxon>Glomeromycotina</taxon>
        <taxon>Glomeromycetes</taxon>
        <taxon>Glomerales</taxon>
        <taxon>Glomeraceae</taxon>
        <taxon>Glomus</taxon>
    </lineage>
</organism>
<comment type="caution">
    <text evidence="4">The sequence shown here is derived from an EMBL/GenBank/DDBJ whole genome shotgun (WGS) entry which is preliminary data.</text>
</comment>
<keyword evidence="1" id="KW-0285">Flavoprotein</keyword>
<dbReference type="OrthoDB" id="2349068at2759"/>
<evidence type="ECO:0000313" key="4">
    <source>
        <dbReference type="EMBL" id="RIA88234.1"/>
    </source>
</evidence>
<evidence type="ECO:0000256" key="2">
    <source>
        <dbReference type="ARBA" id="ARBA00022643"/>
    </source>
</evidence>
<gene>
    <name evidence="4" type="ORF">C1645_739567</name>
</gene>
<keyword evidence="5" id="KW-1185">Reference proteome</keyword>
<proteinExistence type="predicted"/>